<reference evidence="2 3" key="1">
    <citation type="journal article" date="2016" name="Environ. Microbiol.">
        <title>New Methyloceanibacter diversity from North Sea sediments includes methanotroph containing solely the soluble methane monooxygenase.</title>
        <authorList>
            <person name="Vekeman B."/>
            <person name="Kerckhof F.M."/>
            <person name="Cremers G."/>
            <person name="de Vos P."/>
            <person name="Vandamme P."/>
            <person name="Boon N."/>
            <person name="Op den Camp H.J."/>
            <person name="Heylen K."/>
        </authorList>
    </citation>
    <scope>NUCLEOTIDE SEQUENCE [LARGE SCALE GENOMIC DNA]</scope>
    <source>
        <strain evidence="2 3">R-67175</strain>
    </source>
</reference>
<gene>
    <name evidence="2" type="ORF">AUC69_10420</name>
</gene>
<keyword evidence="3" id="KW-1185">Reference proteome</keyword>
<evidence type="ECO:0000313" key="3">
    <source>
        <dbReference type="Proteomes" id="UP000094472"/>
    </source>
</evidence>
<feature type="compositionally biased region" description="Polar residues" evidence="1">
    <location>
        <begin position="86"/>
        <end position="99"/>
    </location>
</feature>
<feature type="region of interest" description="Disordered" evidence="1">
    <location>
        <begin position="79"/>
        <end position="99"/>
    </location>
</feature>
<name>A0A1E3VXM1_9HYPH</name>
<comment type="caution">
    <text evidence="2">The sequence shown here is derived from an EMBL/GenBank/DDBJ whole genome shotgun (WGS) entry which is preliminary data.</text>
</comment>
<evidence type="ECO:0000313" key="2">
    <source>
        <dbReference type="EMBL" id="ODR98288.1"/>
    </source>
</evidence>
<accession>A0A1E3VXM1</accession>
<sequence>MPAVAAFAARVLTLALLGVLVLGCDDVTESETAVTATPQASRAPALPRIKWLDADGGVTPERWLASAAAQADLAETDPSVAPCIKRSTTPPSSSAIRRA</sequence>
<dbReference type="EMBL" id="LPWF01000023">
    <property type="protein sequence ID" value="ODR98288.1"/>
    <property type="molecule type" value="Genomic_DNA"/>
</dbReference>
<evidence type="ECO:0000256" key="1">
    <source>
        <dbReference type="SAM" id="MobiDB-lite"/>
    </source>
</evidence>
<dbReference type="AlphaFoldDB" id="A0A1E3VXM1"/>
<dbReference type="STRING" id="1774969.AUC69_10420"/>
<organism evidence="2 3">
    <name type="scientific">Methyloceanibacter superfactus</name>
    <dbReference type="NCBI Taxonomy" id="1774969"/>
    <lineage>
        <taxon>Bacteria</taxon>
        <taxon>Pseudomonadati</taxon>
        <taxon>Pseudomonadota</taxon>
        <taxon>Alphaproteobacteria</taxon>
        <taxon>Hyphomicrobiales</taxon>
        <taxon>Hyphomicrobiaceae</taxon>
        <taxon>Methyloceanibacter</taxon>
    </lineage>
</organism>
<proteinExistence type="predicted"/>
<protein>
    <submittedName>
        <fullName evidence="2">Uncharacterized protein</fullName>
    </submittedName>
</protein>
<dbReference type="Proteomes" id="UP000094472">
    <property type="component" value="Unassembled WGS sequence"/>
</dbReference>